<dbReference type="Gene3D" id="1.10.287.110">
    <property type="entry name" value="DnaJ domain"/>
    <property type="match status" value="1"/>
</dbReference>
<dbReference type="RefSeq" id="XP_013265161.1">
    <property type="nucleotide sequence ID" value="XM_013409707.1"/>
</dbReference>
<feature type="compositionally biased region" description="Basic and acidic residues" evidence="1">
    <location>
        <begin position="119"/>
        <end position="140"/>
    </location>
</feature>
<evidence type="ECO:0000313" key="4">
    <source>
        <dbReference type="Proteomes" id="UP000027920"/>
    </source>
</evidence>
<evidence type="ECO:0000256" key="1">
    <source>
        <dbReference type="SAM" id="MobiDB-lite"/>
    </source>
</evidence>
<dbReference type="InterPro" id="IPR018253">
    <property type="entry name" value="DnaJ_domain_CS"/>
</dbReference>
<dbReference type="Pfam" id="PF00226">
    <property type="entry name" value="DnaJ"/>
    <property type="match status" value="1"/>
</dbReference>
<comment type="caution">
    <text evidence="3">The sequence shown here is derived from an EMBL/GenBank/DDBJ whole genome shotgun (WGS) entry which is preliminary data.</text>
</comment>
<dbReference type="GeneID" id="25275495"/>
<feature type="compositionally biased region" description="Basic and acidic residues" evidence="1">
    <location>
        <begin position="57"/>
        <end position="107"/>
    </location>
</feature>
<proteinExistence type="predicted"/>
<dbReference type="CDD" id="cd06257">
    <property type="entry name" value="DnaJ"/>
    <property type="match status" value="1"/>
</dbReference>
<feature type="region of interest" description="Disordered" evidence="1">
    <location>
        <begin position="57"/>
        <end position="145"/>
    </location>
</feature>
<dbReference type="PRINTS" id="PR00625">
    <property type="entry name" value="JDOMAIN"/>
</dbReference>
<organism evidence="3 4">
    <name type="scientific">Exophiala aquamarina CBS 119918</name>
    <dbReference type="NCBI Taxonomy" id="1182545"/>
    <lineage>
        <taxon>Eukaryota</taxon>
        <taxon>Fungi</taxon>
        <taxon>Dikarya</taxon>
        <taxon>Ascomycota</taxon>
        <taxon>Pezizomycotina</taxon>
        <taxon>Eurotiomycetes</taxon>
        <taxon>Chaetothyriomycetidae</taxon>
        <taxon>Chaetothyriales</taxon>
        <taxon>Herpotrichiellaceae</taxon>
        <taxon>Exophiala</taxon>
    </lineage>
</organism>
<feature type="region of interest" description="Disordered" evidence="1">
    <location>
        <begin position="177"/>
        <end position="229"/>
    </location>
</feature>
<dbReference type="HOGENOM" id="CLU_696453_0_0_1"/>
<feature type="compositionally biased region" description="Basic and acidic residues" evidence="1">
    <location>
        <begin position="178"/>
        <end position="190"/>
    </location>
</feature>
<dbReference type="Proteomes" id="UP000027920">
    <property type="component" value="Unassembled WGS sequence"/>
</dbReference>
<dbReference type="PROSITE" id="PS50076">
    <property type="entry name" value="DNAJ_2"/>
    <property type="match status" value="1"/>
</dbReference>
<name>A0A072PRR5_9EURO</name>
<dbReference type="PROSITE" id="PS00636">
    <property type="entry name" value="DNAJ_1"/>
    <property type="match status" value="1"/>
</dbReference>
<keyword evidence="4" id="KW-1185">Reference proteome</keyword>
<dbReference type="STRING" id="1182545.A0A072PRR5"/>
<reference evidence="3 4" key="1">
    <citation type="submission" date="2013-03" db="EMBL/GenBank/DDBJ databases">
        <title>The Genome Sequence of Exophiala aquamarina CBS 119918.</title>
        <authorList>
            <consortium name="The Broad Institute Genomics Platform"/>
            <person name="Cuomo C."/>
            <person name="de Hoog S."/>
            <person name="Gorbushina A."/>
            <person name="Walker B."/>
            <person name="Young S.K."/>
            <person name="Zeng Q."/>
            <person name="Gargeya S."/>
            <person name="Fitzgerald M."/>
            <person name="Haas B."/>
            <person name="Abouelleil A."/>
            <person name="Allen A.W."/>
            <person name="Alvarado L."/>
            <person name="Arachchi H.M."/>
            <person name="Berlin A.M."/>
            <person name="Chapman S.B."/>
            <person name="Gainer-Dewar J."/>
            <person name="Goldberg J."/>
            <person name="Griggs A."/>
            <person name="Gujja S."/>
            <person name="Hansen M."/>
            <person name="Howarth C."/>
            <person name="Imamovic A."/>
            <person name="Ireland A."/>
            <person name="Larimer J."/>
            <person name="McCowan C."/>
            <person name="Murphy C."/>
            <person name="Pearson M."/>
            <person name="Poon T.W."/>
            <person name="Priest M."/>
            <person name="Roberts A."/>
            <person name="Saif S."/>
            <person name="Shea T."/>
            <person name="Sisk P."/>
            <person name="Sykes S."/>
            <person name="Wortman J."/>
            <person name="Nusbaum C."/>
            <person name="Birren B."/>
        </authorList>
    </citation>
    <scope>NUCLEOTIDE SEQUENCE [LARGE SCALE GENOMIC DNA]</scope>
    <source>
        <strain evidence="3 4">CBS 119918</strain>
    </source>
</reference>
<sequence>MADDVPAHYATLGVGKTATPAEIKSAYNKLVLINHPDKGGDHEKFIKIQNAYEVLRDPQSKELYDQGLERPEARKAREEAQAKKEEAYMQRKARKEAPRGKEERKAPEAQGPHRPPRTPNEHRARDEGHKYAEGPDGDTKQRRRGGHSFFARDSFYEAKFTFEAFTDFEGFSAGFKFPADKNRGFPREFRPPPSFPTSEWDAPKKPQAAEPRQGKDKSPPKPHAHAGEPCIRCGEEHAQKHRDEPHRQHGELTFETLTSRATEHCTQFDYAFQKLRAAMGSKAREHDGLYSHLAHLKDVLSKRLLTITLARRDQTVQELRRGRTEGSTKPDKEHLALISRKVDDDRSMLKKVAALMLKLYEAVKMSNESDHVGPDLKLLVSKNVDDLSWCLVQHLR</sequence>
<evidence type="ECO:0000259" key="2">
    <source>
        <dbReference type="PROSITE" id="PS50076"/>
    </source>
</evidence>
<dbReference type="PANTHER" id="PTHR24074">
    <property type="entry name" value="CO-CHAPERONE PROTEIN DJLA"/>
    <property type="match status" value="1"/>
</dbReference>
<protein>
    <submittedName>
        <fullName evidence="3">DnaJ like subfamily A member 2</fullName>
    </submittedName>
</protein>
<dbReference type="InterPro" id="IPR036869">
    <property type="entry name" value="J_dom_sf"/>
</dbReference>
<dbReference type="OrthoDB" id="4121328at2759"/>
<accession>A0A072PRR5</accession>
<dbReference type="SUPFAM" id="SSF46565">
    <property type="entry name" value="Chaperone J-domain"/>
    <property type="match status" value="1"/>
</dbReference>
<gene>
    <name evidence="3" type="ORF">A1O9_00544</name>
</gene>
<dbReference type="VEuPathDB" id="FungiDB:A1O9_00544"/>
<dbReference type="AlphaFoldDB" id="A0A072PRR5"/>
<dbReference type="InterPro" id="IPR001623">
    <property type="entry name" value="DnaJ_domain"/>
</dbReference>
<feature type="domain" description="J" evidence="2">
    <location>
        <begin position="7"/>
        <end position="68"/>
    </location>
</feature>
<dbReference type="SMART" id="SM00271">
    <property type="entry name" value="DnaJ"/>
    <property type="match status" value="1"/>
</dbReference>
<dbReference type="EMBL" id="AMGV01000001">
    <property type="protein sequence ID" value="KEF62571.1"/>
    <property type="molecule type" value="Genomic_DNA"/>
</dbReference>
<dbReference type="InterPro" id="IPR050817">
    <property type="entry name" value="DjlA_DnaK_co-chaperone"/>
</dbReference>
<evidence type="ECO:0000313" key="3">
    <source>
        <dbReference type="EMBL" id="KEF62571.1"/>
    </source>
</evidence>